<accession>A0A0E9RZP6</accession>
<name>A0A0E9RZP6_ANGAN</name>
<sequence length="61" mass="7034">MRITHSVRSISSPTPLPRMWLELVNQCTFMAVESHALIAIHSHIALLASPFLRSVDFTMWW</sequence>
<reference evidence="1" key="2">
    <citation type="journal article" date="2015" name="Fish Shellfish Immunol.">
        <title>Early steps in the European eel (Anguilla anguilla)-Vibrio vulnificus interaction in the gills: Role of the RtxA13 toxin.</title>
        <authorList>
            <person name="Callol A."/>
            <person name="Pajuelo D."/>
            <person name="Ebbesson L."/>
            <person name="Teles M."/>
            <person name="MacKenzie S."/>
            <person name="Amaro C."/>
        </authorList>
    </citation>
    <scope>NUCLEOTIDE SEQUENCE</scope>
</reference>
<dbReference type="EMBL" id="GBXM01073863">
    <property type="protein sequence ID" value="JAH34714.1"/>
    <property type="molecule type" value="Transcribed_RNA"/>
</dbReference>
<protein>
    <submittedName>
        <fullName evidence="1">Uncharacterized protein</fullName>
    </submittedName>
</protein>
<dbReference type="AlphaFoldDB" id="A0A0E9RZP6"/>
<organism evidence="1">
    <name type="scientific">Anguilla anguilla</name>
    <name type="common">European freshwater eel</name>
    <name type="synonym">Muraena anguilla</name>
    <dbReference type="NCBI Taxonomy" id="7936"/>
    <lineage>
        <taxon>Eukaryota</taxon>
        <taxon>Metazoa</taxon>
        <taxon>Chordata</taxon>
        <taxon>Craniata</taxon>
        <taxon>Vertebrata</taxon>
        <taxon>Euteleostomi</taxon>
        <taxon>Actinopterygii</taxon>
        <taxon>Neopterygii</taxon>
        <taxon>Teleostei</taxon>
        <taxon>Anguilliformes</taxon>
        <taxon>Anguillidae</taxon>
        <taxon>Anguilla</taxon>
    </lineage>
</organism>
<evidence type="ECO:0000313" key="1">
    <source>
        <dbReference type="EMBL" id="JAH34714.1"/>
    </source>
</evidence>
<reference evidence="1" key="1">
    <citation type="submission" date="2014-11" db="EMBL/GenBank/DDBJ databases">
        <authorList>
            <person name="Amaro Gonzalez C."/>
        </authorList>
    </citation>
    <scope>NUCLEOTIDE SEQUENCE</scope>
</reference>
<proteinExistence type="predicted"/>